<protein>
    <submittedName>
        <fullName evidence="3">Uncharacterized protein</fullName>
    </submittedName>
</protein>
<evidence type="ECO:0000256" key="1">
    <source>
        <dbReference type="SAM" id="Phobius"/>
    </source>
</evidence>
<dbReference type="EMBL" id="MTBD01000020">
    <property type="protein sequence ID" value="PRP71053.1"/>
    <property type="molecule type" value="Genomic_DNA"/>
</dbReference>
<accession>A0A2S9X5T9</accession>
<feature type="signal peptide" evidence="2">
    <location>
        <begin position="1"/>
        <end position="20"/>
    </location>
</feature>
<evidence type="ECO:0000313" key="3">
    <source>
        <dbReference type="EMBL" id="PRP71053.1"/>
    </source>
</evidence>
<dbReference type="InterPro" id="IPR008020">
    <property type="entry name" value="G8P"/>
</dbReference>
<reference evidence="3 4" key="1">
    <citation type="submission" date="2017-01" db="EMBL/GenBank/DDBJ databases">
        <title>New insights into the genetic diversity of Chromobacterium isolated from tropical freshwater lake.</title>
        <authorList>
            <person name="Santos A.B."/>
            <person name="Nascimento A.M."/>
            <person name="Da Silva P.C."/>
        </authorList>
    </citation>
    <scope>NUCLEOTIDE SEQUENCE [LARGE SCALE GENOMIC DNA]</scope>
    <source>
        <strain evidence="3 4">56AF</strain>
    </source>
</reference>
<dbReference type="Pfam" id="PF05356">
    <property type="entry name" value="Phage_Coat_B"/>
    <property type="match status" value="1"/>
</dbReference>
<comment type="caution">
    <text evidence="3">The sequence shown here is derived from an EMBL/GenBank/DDBJ whole genome shotgun (WGS) entry which is preliminary data.</text>
</comment>
<dbReference type="AlphaFoldDB" id="A0A2S9X5T9"/>
<dbReference type="RefSeq" id="WP_106076542.1">
    <property type="nucleotide sequence ID" value="NZ_MTBD01000020.1"/>
</dbReference>
<evidence type="ECO:0000313" key="4">
    <source>
        <dbReference type="Proteomes" id="UP000239469"/>
    </source>
</evidence>
<name>A0A2S9X5T9_9NEIS</name>
<proteinExistence type="predicted"/>
<organism evidence="3 4">
    <name type="scientific">Chromobacterium amazonense</name>
    <dbReference type="NCBI Taxonomy" id="1382803"/>
    <lineage>
        <taxon>Bacteria</taxon>
        <taxon>Pseudomonadati</taxon>
        <taxon>Pseudomonadota</taxon>
        <taxon>Betaproteobacteria</taxon>
        <taxon>Neisseriales</taxon>
        <taxon>Chromobacteriaceae</taxon>
        <taxon>Chromobacterium</taxon>
    </lineage>
</organism>
<feature type="transmembrane region" description="Helical" evidence="1">
    <location>
        <begin position="30"/>
        <end position="59"/>
    </location>
</feature>
<sequence length="69" mass="6720">MKLKYIVPALVAVAAVPAFADGGTGVDTSSIVTLIGTGVAAVAAIGAAKLGVQGVVVLWNKVSSALGQR</sequence>
<keyword evidence="1" id="KW-0812">Transmembrane</keyword>
<gene>
    <name evidence="3" type="ORF">BUE93_08855</name>
</gene>
<keyword evidence="1" id="KW-0472">Membrane</keyword>
<keyword evidence="2" id="KW-0732">Signal</keyword>
<keyword evidence="1" id="KW-1133">Transmembrane helix</keyword>
<feature type="chain" id="PRO_5015578510" evidence="2">
    <location>
        <begin position="21"/>
        <end position="69"/>
    </location>
</feature>
<dbReference type="Proteomes" id="UP000239469">
    <property type="component" value="Unassembled WGS sequence"/>
</dbReference>
<evidence type="ECO:0000256" key="2">
    <source>
        <dbReference type="SAM" id="SignalP"/>
    </source>
</evidence>